<evidence type="ECO:0000259" key="1">
    <source>
        <dbReference type="Pfam" id="PF23832"/>
    </source>
</evidence>
<feature type="domain" description="DUF7202" evidence="1">
    <location>
        <begin position="1"/>
        <end position="68"/>
    </location>
</feature>
<evidence type="ECO:0000313" key="2">
    <source>
        <dbReference type="EMBL" id="ARB05897.1"/>
    </source>
</evidence>
<name>A0A1V0DXM0_9CAUD</name>
<protein>
    <recommendedName>
        <fullName evidence="1">DUF7202 domain-containing protein</fullName>
    </recommendedName>
</protein>
<proteinExistence type="predicted"/>
<organism evidence="2 3">
    <name type="scientific">Yersinia phage fHe-Yen9-01</name>
    <dbReference type="NCBI Taxonomy" id="1965363"/>
    <lineage>
        <taxon>Viruses</taxon>
        <taxon>Duplodnaviria</taxon>
        <taxon>Heunggongvirae</taxon>
        <taxon>Uroviricota</taxon>
        <taxon>Caudoviricetes</taxon>
        <taxon>Pantevenvirales</taxon>
        <taxon>Straboviridae</taxon>
        <taxon>Tevenvirinae</taxon>
        <taxon>Tegunavirus</taxon>
        <taxon>Tegunavirus fheyen901</taxon>
    </lineage>
</organism>
<gene>
    <name evidence="2" type="ORF">fHeYen901_124</name>
</gene>
<reference evidence="2 3" key="1">
    <citation type="submission" date="2017-02" db="EMBL/GenBank/DDBJ databases">
        <title>Characterization and complete genome sequence of Yersinia bacteriophage, fHe-Yen9-01.</title>
        <authorList>
            <person name="Jun J.W."/>
            <person name="Wicklund A."/>
            <person name="Skurnik M."/>
        </authorList>
    </citation>
    <scope>NUCLEOTIDE SEQUENCE [LARGE SCALE GENOMIC DNA]</scope>
</reference>
<dbReference type="InterPro" id="IPR055626">
    <property type="entry name" value="DUF7202"/>
</dbReference>
<evidence type="ECO:0000313" key="3">
    <source>
        <dbReference type="Proteomes" id="UP000222840"/>
    </source>
</evidence>
<dbReference type="EMBL" id="KY593455">
    <property type="protein sequence ID" value="ARB05897.1"/>
    <property type="molecule type" value="Genomic_DNA"/>
</dbReference>
<accession>A0A1V0DXM0</accession>
<keyword evidence="3" id="KW-1185">Reference proteome</keyword>
<dbReference type="Proteomes" id="UP000222840">
    <property type="component" value="Segment"/>
</dbReference>
<dbReference type="Pfam" id="PF23832">
    <property type="entry name" value="DUF7202"/>
    <property type="match status" value="1"/>
</dbReference>
<sequence>MKVHYPHPFDPKWKAIIHRIWSETRFTKCPIKSDVEEKEYAGTFVEYTYIDKKKRKIYVEEYCLLVKWV</sequence>